<feature type="signal peptide" evidence="2">
    <location>
        <begin position="1"/>
        <end position="27"/>
    </location>
</feature>
<evidence type="ECO:0000313" key="5">
    <source>
        <dbReference type="Proteomes" id="UP000309488"/>
    </source>
</evidence>
<name>A0A4U1CR95_9SPHI</name>
<dbReference type="Gene3D" id="2.60.120.200">
    <property type="match status" value="1"/>
</dbReference>
<evidence type="ECO:0000313" key="4">
    <source>
        <dbReference type="EMBL" id="TKC09986.1"/>
    </source>
</evidence>
<evidence type="ECO:0000256" key="1">
    <source>
        <dbReference type="ARBA" id="ARBA00006865"/>
    </source>
</evidence>
<comment type="similarity">
    <text evidence="1">Belongs to the glycosyl hydrolase 16 family.</text>
</comment>
<dbReference type="InterPro" id="IPR013320">
    <property type="entry name" value="ConA-like_dom_sf"/>
</dbReference>
<accession>A0A4U1CR95</accession>
<organism evidence="4 5">
    <name type="scientific">Pedobacter polaris</name>
    <dbReference type="NCBI Taxonomy" id="2571273"/>
    <lineage>
        <taxon>Bacteria</taxon>
        <taxon>Pseudomonadati</taxon>
        <taxon>Bacteroidota</taxon>
        <taxon>Sphingobacteriia</taxon>
        <taxon>Sphingobacteriales</taxon>
        <taxon>Sphingobacteriaceae</taxon>
        <taxon>Pedobacter</taxon>
    </lineage>
</organism>
<sequence>MKFITKRRGFFLIALSAGSILSCQSCSSGKGVEEPIIIPPTPTVVVDKNWTFEATPNWSDEFDYTGLPLDTKWDYDLGGSGWGNNEKQLYTNSPSNVNVGGGLLTITAKKENLNGMAYTSTRLVTRNKMDVTYGRIEVKAKLPTGKGTWPAIWMLPTDRSYGDWPKSGEIDIMEHVGYDQNKVHFSTHTEAYYFKINTAKTSSKLIADASTAFHLYRVDWTPYAVRGYFDNVLVFEFANEGTGYKVWPFDKRFHVLLNLAIGGDWGGAQGIDDSIFPQKFEIDYVRYYKMIEK</sequence>
<evidence type="ECO:0000259" key="3">
    <source>
        <dbReference type="PROSITE" id="PS51762"/>
    </source>
</evidence>
<dbReference type="OrthoDB" id="9809583at2"/>
<feature type="domain" description="GH16" evidence="3">
    <location>
        <begin position="48"/>
        <end position="293"/>
    </location>
</feature>
<gene>
    <name evidence="4" type="ORF">FA048_07190</name>
</gene>
<dbReference type="PANTHER" id="PTHR10963:SF55">
    <property type="entry name" value="GLYCOSIDE HYDROLASE FAMILY 16 PROTEIN"/>
    <property type="match status" value="1"/>
</dbReference>
<dbReference type="EMBL" id="SWBR01000002">
    <property type="protein sequence ID" value="TKC09986.1"/>
    <property type="molecule type" value="Genomic_DNA"/>
</dbReference>
<dbReference type="InterPro" id="IPR000757">
    <property type="entry name" value="Beta-glucanase-like"/>
</dbReference>
<dbReference type="GO" id="GO:0004553">
    <property type="term" value="F:hydrolase activity, hydrolyzing O-glycosyl compounds"/>
    <property type="evidence" value="ECO:0007669"/>
    <property type="project" value="InterPro"/>
</dbReference>
<dbReference type="PANTHER" id="PTHR10963">
    <property type="entry name" value="GLYCOSYL HYDROLASE-RELATED"/>
    <property type="match status" value="1"/>
</dbReference>
<comment type="caution">
    <text evidence="4">The sequence shown here is derived from an EMBL/GenBank/DDBJ whole genome shotgun (WGS) entry which is preliminary data.</text>
</comment>
<dbReference type="Proteomes" id="UP000309488">
    <property type="component" value="Unassembled WGS sequence"/>
</dbReference>
<keyword evidence="4" id="KW-0378">Hydrolase</keyword>
<dbReference type="PROSITE" id="PS51257">
    <property type="entry name" value="PROKAR_LIPOPROTEIN"/>
    <property type="match status" value="1"/>
</dbReference>
<evidence type="ECO:0000256" key="2">
    <source>
        <dbReference type="SAM" id="SignalP"/>
    </source>
</evidence>
<dbReference type="CDD" id="cd08023">
    <property type="entry name" value="GH16_laminarinase_like"/>
    <property type="match status" value="1"/>
</dbReference>
<reference evidence="4 5" key="1">
    <citation type="submission" date="2019-04" db="EMBL/GenBank/DDBJ databases">
        <title>Pedobacter sp. RP-3-22 sp. nov., isolated from Arctic soil.</title>
        <authorList>
            <person name="Dahal R.H."/>
            <person name="Kim D.-U."/>
        </authorList>
    </citation>
    <scope>NUCLEOTIDE SEQUENCE [LARGE SCALE GENOMIC DNA]</scope>
    <source>
        <strain evidence="4 5">RP-3-22</strain>
    </source>
</reference>
<dbReference type="PROSITE" id="PS51762">
    <property type="entry name" value="GH16_2"/>
    <property type="match status" value="1"/>
</dbReference>
<dbReference type="AlphaFoldDB" id="A0A4U1CR95"/>
<proteinExistence type="inferred from homology"/>
<dbReference type="Pfam" id="PF00722">
    <property type="entry name" value="Glyco_hydro_16"/>
    <property type="match status" value="1"/>
</dbReference>
<keyword evidence="2" id="KW-0732">Signal</keyword>
<protein>
    <submittedName>
        <fullName evidence="4">Glycoside hydrolase family 16 protein</fullName>
    </submittedName>
</protein>
<dbReference type="InterPro" id="IPR050546">
    <property type="entry name" value="Glycosyl_Hydrlase_16"/>
</dbReference>
<dbReference type="RefSeq" id="WP_136839563.1">
    <property type="nucleotide sequence ID" value="NZ_SWBR01000002.1"/>
</dbReference>
<dbReference type="GO" id="GO:0005975">
    <property type="term" value="P:carbohydrate metabolic process"/>
    <property type="evidence" value="ECO:0007669"/>
    <property type="project" value="InterPro"/>
</dbReference>
<dbReference type="SUPFAM" id="SSF49899">
    <property type="entry name" value="Concanavalin A-like lectins/glucanases"/>
    <property type="match status" value="1"/>
</dbReference>
<keyword evidence="5" id="KW-1185">Reference proteome</keyword>
<feature type="chain" id="PRO_5020223339" evidence="2">
    <location>
        <begin position="28"/>
        <end position="293"/>
    </location>
</feature>